<dbReference type="Proteomes" id="UP001596422">
    <property type="component" value="Unassembled WGS sequence"/>
</dbReference>
<gene>
    <name evidence="3" type="ORF">ACFQDL_04430</name>
</gene>
<comment type="caution">
    <text evidence="3">The sequence shown here is derived from an EMBL/GenBank/DDBJ whole genome shotgun (WGS) entry which is preliminary data.</text>
</comment>
<reference evidence="4" key="1">
    <citation type="journal article" date="2019" name="Int. J. Syst. Evol. Microbiol.">
        <title>The Global Catalogue of Microorganisms (GCM) 10K type strain sequencing project: providing services to taxonomists for standard genome sequencing and annotation.</title>
        <authorList>
            <consortium name="The Broad Institute Genomics Platform"/>
            <consortium name="The Broad Institute Genome Sequencing Center for Infectious Disease"/>
            <person name="Wu L."/>
            <person name="Ma J."/>
        </authorList>
    </citation>
    <scope>NUCLEOTIDE SEQUENCE [LARGE SCALE GENOMIC DNA]</scope>
    <source>
        <strain evidence="4">NBRC 111756</strain>
    </source>
</reference>
<evidence type="ECO:0000256" key="1">
    <source>
        <dbReference type="SAM" id="Coils"/>
    </source>
</evidence>
<accession>A0ABW1ZW72</accession>
<protein>
    <recommendedName>
        <fullName evidence="5">ATPase</fullName>
    </recommendedName>
</protein>
<dbReference type="RefSeq" id="WP_379907986.1">
    <property type="nucleotide sequence ID" value="NZ_JBHSWE010000001.1"/>
</dbReference>
<sequence>MSRPQEIEVPALGPAKRSEGEAVVADPAGSQARGRGAPRQSGQARGGANLLHSLVLVLLTASTSALGYWGYGLQQSLDESRTQLAQASSRLSDLEQLLEVTSDSAAQSGQTLSGRLEQLGKTAEEKYGHFDSEIAKLWTVAYQRNKPKLEQLEQQLAGQTEQLKAQEAVLKQQEAARKTQTGELQAGLARIEGQEARLKAVESAQSGFGKDLKTLAGVEKGQAALKSELETRVEELRRSLATLDTQVRISEEVQAEKVAAQRALLNKLGDRVAALENGAGGGDLGRRVRVNEQAIQAIDGSRRQLNQELLQIRAQLNQLQLQLQ</sequence>
<feature type="region of interest" description="Disordered" evidence="2">
    <location>
        <begin position="1"/>
        <end position="45"/>
    </location>
</feature>
<feature type="coiled-coil region" evidence="1">
    <location>
        <begin position="149"/>
        <end position="176"/>
    </location>
</feature>
<name>A0ABW1ZW72_9GAMM</name>
<evidence type="ECO:0000313" key="4">
    <source>
        <dbReference type="Proteomes" id="UP001596422"/>
    </source>
</evidence>
<dbReference type="EMBL" id="JBHSWE010000001">
    <property type="protein sequence ID" value="MFC6669428.1"/>
    <property type="molecule type" value="Genomic_DNA"/>
</dbReference>
<evidence type="ECO:0000313" key="3">
    <source>
        <dbReference type="EMBL" id="MFC6669428.1"/>
    </source>
</evidence>
<evidence type="ECO:0000256" key="2">
    <source>
        <dbReference type="SAM" id="MobiDB-lite"/>
    </source>
</evidence>
<keyword evidence="1" id="KW-0175">Coiled coil</keyword>
<organism evidence="3 4">
    <name type="scientific">Marinobacterium aestuariivivens</name>
    <dbReference type="NCBI Taxonomy" id="1698799"/>
    <lineage>
        <taxon>Bacteria</taxon>
        <taxon>Pseudomonadati</taxon>
        <taxon>Pseudomonadota</taxon>
        <taxon>Gammaproteobacteria</taxon>
        <taxon>Oceanospirillales</taxon>
        <taxon>Oceanospirillaceae</taxon>
        <taxon>Marinobacterium</taxon>
    </lineage>
</organism>
<proteinExistence type="predicted"/>
<keyword evidence="4" id="KW-1185">Reference proteome</keyword>
<feature type="coiled-coil region" evidence="1">
    <location>
        <begin position="77"/>
        <end position="104"/>
    </location>
</feature>
<evidence type="ECO:0008006" key="5">
    <source>
        <dbReference type="Google" id="ProtNLM"/>
    </source>
</evidence>